<dbReference type="Proteomes" id="UP001487740">
    <property type="component" value="Unassembled WGS sequence"/>
</dbReference>
<sequence length="172" mass="18565">MFAIPPCDVYCLVICADVYGTSFGRPKTTDDTIIPDLPAHVSRDATQGGVPHQVPAQCPITEQQLGGAVQTPPQPRPKPGDCWYLLHNVVKHHQRAQKTSEGIEIADPEESTAAEKSISPYASPEVQEFIRGQSLLGPLAELGSGNTSRSPPSPSTLPPVSTWLKTCRQEQD</sequence>
<protein>
    <submittedName>
        <fullName evidence="2">Uncharacterized protein</fullName>
    </submittedName>
</protein>
<feature type="region of interest" description="Disordered" evidence="1">
    <location>
        <begin position="132"/>
        <end position="172"/>
    </location>
</feature>
<evidence type="ECO:0000313" key="2">
    <source>
        <dbReference type="EMBL" id="KAK8375136.1"/>
    </source>
</evidence>
<name>A0AAW0SJ54_SCYPA</name>
<reference evidence="2 3" key="1">
    <citation type="submission" date="2023-03" db="EMBL/GenBank/DDBJ databases">
        <title>High-quality genome of Scylla paramamosain provides insights in environmental adaptation.</title>
        <authorList>
            <person name="Zhang L."/>
        </authorList>
    </citation>
    <scope>NUCLEOTIDE SEQUENCE [LARGE SCALE GENOMIC DNA]</scope>
    <source>
        <strain evidence="2">LZ_2023a</strain>
        <tissue evidence="2">Muscle</tissue>
    </source>
</reference>
<gene>
    <name evidence="2" type="ORF">O3P69_017806</name>
</gene>
<organism evidence="2 3">
    <name type="scientific">Scylla paramamosain</name>
    <name type="common">Mud crab</name>
    <dbReference type="NCBI Taxonomy" id="85552"/>
    <lineage>
        <taxon>Eukaryota</taxon>
        <taxon>Metazoa</taxon>
        <taxon>Ecdysozoa</taxon>
        <taxon>Arthropoda</taxon>
        <taxon>Crustacea</taxon>
        <taxon>Multicrustacea</taxon>
        <taxon>Malacostraca</taxon>
        <taxon>Eumalacostraca</taxon>
        <taxon>Eucarida</taxon>
        <taxon>Decapoda</taxon>
        <taxon>Pleocyemata</taxon>
        <taxon>Brachyura</taxon>
        <taxon>Eubrachyura</taxon>
        <taxon>Portunoidea</taxon>
        <taxon>Portunidae</taxon>
        <taxon>Portuninae</taxon>
        <taxon>Scylla</taxon>
    </lineage>
</organism>
<keyword evidence="3" id="KW-1185">Reference proteome</keyword>
<dbReference type="EMBL" id="JARAKH010000069">
    <property type="protein sequence ID" value="KAK8375136.1"/>
    <property type="molecule type" value="Genomic_DNA"/>
</dbReference>
<evidence type="ECO:0000313" key="3">
    <source>
        <dbReference type="Proteomes" id="UP001487740"/>
    </source>
</evidence>
<accession>A0AAW0SJ54</accession>
<evidence type="ECO:0000256" key="1">
    <source>
        <dbReference type="SAM" id="MobiDB-lite"/>
    </source>
</evidence>
<dbReference type="AlphaFoldDB" id="A0AAW0SJ54"/>
<proteinExistence type="predicted"/>
<comment type="caution">
    <text evidence="2">The sequence shown here is derived from an EMBL/GenBank/DDBJ whole genome shotgun (WGS) entry which is preliminary data.</text>
</comment>